<protein>
    <submittedName>
        <fullName evidence="2">Uncharacterized protein</fullName>
    </submittedName>
</protein>
<feature type="compositionally biased region" description="Basic and acidic residues" evidence="1">
    <location>
        <begin position="19"/>
        <end position="40"/>
    </location>
</feature>
<evidence type="ECO:0000313" key="3">
    <source>
        <dbReference type="Proteomes" id="UP000546324"/>
    </source>
</evidence>
<dbReference type="AlphaFoldDB" id="A0A7X0G5E1"/>
<organism evidence="2 3">
    <name type="scientific">Actinomadura coerulea</name>
    <dbReference type="NCBI Taxonomy" id="46159"/>
    <lineage>
        <taxon>Bacteria</taxon>
        <taxon>Bacillati</taxon>
        <taxon>Actinomycetota</taxon>
        <taxon>Actinomycetes</taxon>
        <taxon>Streptosporangiales</taxon>
        <taxon>Thermomonosporaceae</taxon>
        <taxon>Actinomadura</taxon>
    </lineage>
</organism>
<evidence type="ECO:0000256" key="1">
    <source>
        <dbReference type="SAM" id="MobiDB-lite"/>
    </source>
</evidence>
<dbReference type="EMBL" id="JACHMQ010000001">
    <property type="protein sequence ID" value="MBB6399703.1"/>
    <property type="molecule type" value="Genomic_DNA"/>
</dbReference>
<dbReference type="Proteomes" id="UP000546324">
    <property type="component" value="Unassembled WGS sequence"/>
</dbReference>
<feature type="region of interest" description="Disordered" evidence="1">
    <location>
        <begin position="1"/>
        <end position="40"/>
    </location>
</feature>
<evidence type="ECO:0000313" key="2">
    <source>
        <dbReference type="EMBL" id="MBB6399703.1"/>
    </source>
</evidence>
<sequence>MDKTANFGSPTLLRGSVHRSQDDREDVSARLESERPPDDR</sequence>
<gene>
    <name evidence="2" type="ORF">BKA00_006617</name>
</gene>
<comment type="caution">
    <text evidence="2">The sequence shown here is derived from an EMBL/GenBank/DDBJ whole genome shotgun (WGS) entry which is preliminary data.</text>
</comment>
<proteinExistence type="predicted"/>
<name>A0A7X0G5E1_9ACTN</name>
<accession>A0A7X0G5E1</accession>
<keyword evidence="3" id="KW-1185">Reference proteome</keyword>
<reference evidence="2 3" key="1">
    <citation type="submission" date="2020-08" db="EMBL/GenBank/DDBJ databases">
        <title>Sequencing the genomes of 1000 actinobacteria strains.</title>
        <authorList>
            <person name="Klenk H.-P."/>
        </authorList>
    </citation>
    <scope>NUCLEOTIDE SEQUENCE [LARGE SCALE GENOMIC DNA]</scope>
    <source>
        <strain evidence="2 3">DSM 43675</strain>
    </source>
</reference>